<feature type="compositionally biased region" description="Low complexity" evidence="1">
    <location>
        <begin position="1"/>
        <end position="20"/>
    </location>
</feature>
<protein>
    <submittedName>
        <fullName evidence="2">Uncharacterized protein</fullName>
    </submittedName>
</protein>
<accession>A0AAN8I3S7</accession>
<evidence type="ECO:0000313" key="3">
    <source>
        <dbReference type="Proteomes" id="UP001316803"/>
    </source>
</evidence>
<feature type="region of interest" description="Disordered" evidence="1">
    <location>
        <begin position="1"/>
        <end position="21"/>
    </location>
</feature>
<organism evidence="2 3">
    <name type="scientific">Knufia fluminis</name>
    <dbReference type="NCBI Taxonomy" id="191047"/>
    <lineage>
        <taxon>Eukaryota</taxon>
        <taxon>Fungi</taxon>
        <taxon>Dikarya</taxon>
        <taxon>Ascomycota</taxon>
        <taxon>Pezizomycotina</taxon>
        <taxon>Eurotiomycetes</taxon>
        <taxon>Chaetothyriomycetidae</taxon>
        <taxon>Chaetothyriales</taxon>
        <taxon>Trichomeriaceae</taxon>
        <taxon>Knufia</taxon>
    </lineage>
</organism>
<dbReference type="Proteomes" id="UP001316803">
    <property type="component" value="Unassembled WGS sequence"/>
</dbReference>
<sequence>MSSTSKNIASESSSQSSKASTKCPYHASILNLINFPHNDLRGKDVMDRFFSEGPDEQPAIFNRPDINKVSISKGCTCADKADRSASRL</sequence>
<proteinExistence type="predicted"/>
<evidence type="ECO:0000256" key="1">
    <source>
        <dbReference type="SAM" id="MobiDB-lite"/>
    </source>
</evidence>
<keyword evidence="3" id="KW-1185">Reference proteome</keyword>
<evidence type="ECO:0000313" key="2">
    <source>
        <dbReference type="EMBL" id="KAK5948711.1"/>
    </source>
</evidence>
<reference evidence="2 3" key="1">
    <citation type="submission" date="2022-12" db="EMBL/GenBank/DDBJ databases">
        <title>Genomic features and morphological characterization of a novel Knufia sp. strain isolated from spacecraft assembly facility.</title>
        <authorList>
            <person name="Teixeira M."/>
            <person name="Chander A.M."/>
            <person name="Stajich J.E."/>
            <person name="Venkateswaran K."/>
        </authorList>
    </citation>
    <scope>NUCLEOTIDE SEQUENCE [LARGE SCALE GENOMIC DNA]</scope>
    <source>
        <strain evidence="2 3">FJI-L2-BK-P2</strain>
    </source>
</reference>
<name>A0AAN8I3S7_9EURO</name>
<dbReference type="AlphaFoldDB" id="A0AAN8I3S7"/>
<comment type="caution">
    <text evidence="2">The sequence shown here is derived from an EMBL/GenBank/DDBJ whole genome shotgun (WGS) entry which is preliminary data.</text>
</comment>
<gene>
    <name evidence="2" type="ORF">OHC33_010314</name>
</gene>
<dbReference type="EMBL" id="JAKLMC020000044">
    <property type="protein sequence ID" value="KAK5948711.1"/>
    <property type="molecule type" value="Genomic_DNA"/>
</dbReference>